<evidence type="ECO:0000313" key="2">
    <source>
        <dbReference type="EMBL" id="MBB1256068.1"/>
    </source>
</evidence>
<reference evidence="6 7" key="2">
    <citation type="submission" date="2020-05" db="EMBL/GenBank/DDBJ databases">
        <title>Classification of alakaliphilic streptomycetes isolated from an alkaline soil next to Lonar Crater, India and a proposal for the recognition of Streptomyces alkaliterrae sp. nov.</title>
        <authorList>
            <person name="Golinska P."/>
        </authorList>
    </citation>
    <scope>NUCLEOTIDE SEQUENCE [LARGE SCALE GENOMIC DNA]</scope>
    <source>
        <strain evidence="7">OF3</strain>
        <strain evidence="6">OF8</strain>
    </source>
</reference>
<dbReference type="RefSeq" id="WP_143650561.1">
    <property type="nucleotide sequence ID" value="NZ_JABJWZ010000289.1"/>
</dbReference>
<feature type="transmembrane region" description="Helical" evidence="1">
    <location>
        <begin position="47"/>
        <end position="67"/>
    </location>
</feature>
<keyword evidence="1" id="KW-0472">Membrane</keyword>
<evidence type="ECO:0000313" key="5">
    <source>
        <dbReference type="Proteomes" id="UP000320857"/>
    </source>
</evidence>
<evidence type="ECO:0000256" key="1">
    <source>
        <dbReference type="SAM" id="Phobius"/>
    </source>
</evidence>
<evidence type="ECO:0000313" key="7">
    <source>
        <dbReference type="Proteomes" id="UP000525686"/>
    </source>
</evidence>
<dbReference type="AlphaFoldDB" id="A0A5P0YW93"/>
<dbReference type="Proteomes" id="UP000517765">
    <property type="component" value="Unassembled WGS sequence"/>
</dbReference>
<feature type="transmembrane region" description="Helical" evidence="1">
    <location>
        <begin position="12"/>
        <end position="35"/>
    </location>
</feature>
<keyword evidence="1" id="KW-0812">Transmembrane</keyword>
<feature type="transmembrane region" description="Helical" evidence="1">
    <location>
        <begin position="121"/>
        <end position="142"/>
    </location>
</feature>
<keyword evidence="1" id="KW-1133">Transmembrane helix</keyword>
<keyword evidence="5" id="KW-1185">Reference proteome</keyword>
<dbReference type="EMBL" id="JABJWZ010000289">
    <property type="protein sequence ID" value="MBB1256068.1"/>
    <property type="molecule type" value="Genomic_DNA"/>
</dbReference>
<organism evidence="4 5">
    <name type="scientific">Streptomyces alkaliterrae</name>
    <dbReference type="NCBI Taxonomy" id="2213162"/>
    <lineage>
        <taxon>Bacteria</taxon>
        <taxon>Bacillati</taxon>
        <taxon>Actinomycetota</taxon>
        <taxon>Actinomycetes</taxon>
        <taxon>Kitasatosporales</taxon>
        <taxon>Streptomycetaceae</taxon>
        <taxon>Streptomyces</taxon>
    </lineage>
</organism>
<proteinExistence type="predicted"/>
<gene>
    <name evidence="4" type="ORF">FNX44_022310</name>
    <name evidence="2" type="ORF">H3146_22300</name>
    <name evidence="3" type="ORF">H3147_24825</name>
</gene>
<evidence type="ECO:0000313" key="3">
    <source>
        <dbReference type="EMBL" id="MBB1262004.1"/>
    </source>
</evidence>
<accession>A0A5P0YW93</accession>
<dbReference type="Proteomes" id="UP000320857">
    <property type="component" value="Unassembled WGS sequence"/>
</dbReference>
<dbReference type="Proteomes" id="UP000525686">
    <property type="component" value="Unassembled WGS sequence"/>
</dbReference>
<name>A0A5P0YW93_9ACTN</name>
<comment type="caution">
    <text evidence="4">The sequence shown here is derived from an EMBL/GenBank/DDBJ whole genome shotgun (WGS) entry which is preliminary data.</text>
</comment>
<reference evidence="4 5" key="1">
    <citation type="submission" date="2019-10" db="EMBL/GenBank/DDBJ databases">
        <title>Streptomyces sp. nov., a novel actinobacterium isolated from alkaline environment.</title>
        <authorList>
            <person name="Golinska P."/>
        </authorList>
    </citation>
    <scope>NUCLEOTIDE SEQUENCE [LARGE SCALE GENOMIC DNA]</scope>
    <source>
        <strain evidence="4 5">OF1</strain>
    </source>
</reference>
<dbReference type="EMBL" id="VJYK02000309">
    <property type="protein sequence ID" value="MQS04555.1"/>
    <property type="molecule type" value="Genomic_DNA"/>
</dbReference>
<sequence>MLATDPYTAHDPATLLVLLLLGVVTAPALAGYAISTLARARVIRAPAAALRSAAATAWSMAVALYTWGVLHLVLLDGRAQADACRAAVGERLTEYVPSFLPLRFGCRTGDGSTVEAVIPSYLNPALAVLAVCALVLTCLAIAESGEERKSTPAP</sequence>
<dbReference type="EMBL" id="JABJXA010000241">
    <property type="protein sequence ID" value="MBB1262004.1"/>
    <property type="molecule type" value="Genomic_DNA"/>
</dbReference>
<dbReference type="OrthoDB" id="4223449at2"/>
<protein>
    <submittedName>
        <fullName evidence="4">Uncharacterized protein</fullName>
    </submittedName>
</protein>
<evidence type="ECO:0000313" key="6">
    <source>
        <dbReference type="Proteomes" id="UP000517765"/>
    </source>
</evidence>
<reference evidence="2" key="3">
    <citation type="journal article" name="Syst. Appl. Microbiol.">
        <title>Streptomyces alkaliterrae sp. nov., isolated from an alkaline soil, and emended descriptions of Streptomyces alkaliphilus, Streptomyces calidiresistens and Streptomyces durbertensis.</title>
        <authorList>
            <person name="Swiecimska M."/>
            <person name="Golinska P."/>
            <person name="Nouioui I."/>
            <person name="Wypij M."/>
            <person name="Rai M."/>
            <person name="Sangal V."/>
            <person name="Goodfellow M."/>
        </authorList>
    </citation>
    <scope>NUCLEOTIDE SEQUENCE</scope>
    <source>
        <strain evidence="2">OF3</strain>
        <strain evidence="3">OF8</strain>
    </source>
</reference>
<evidence type="ECO:0000313" key="4">
    <source>
        <dbReference type="EMBL" id="MQS04555.1"/>
    </source>
</evidence>